<comment type="caution">
    <text evidence="6">The sequence shown here is derived from an EMBL/GenBank/DDBJ whole genome shotgun (WGS) entry which is preliminary data.</text>
</comment>
<dbReference type="InterPro" id="IPR053967">
    <property type="entry name" value="LlgE_F_G-like_D1"/>
</dbReference>
<gene>
    <name evidence="6" type="ORF">P4H66_25585</name>
</gene>
<dbReference type="Pfam" id="PF22692">
    <property type="entry name" value="LlgE_F_G_D1"/>
    <property type="match status" value="1"/>
</dbReference>
<proteinExistence type="inferred from homology"/>
<keyword evidence="6" id="KW-0969">Cilium</keyword>
<evidence type="ECO:0000313" key="6">
    <source>
        <dbReference type="EMBL" id="MEC0243190.1"/>
    </source>
</evidence>
<dbReference type="NCBIfam" id="TIGR03506">
    <property type="entry name" value="FlgEFG_subfam"/>
    <property type="match status" value="1"/>
</dbReference>
<dbReference type="InterPro" id="IPR037925">
    <property type="entry name" value="FlgE/F/G-like"/>
</dbReference>
<evidence type="ECO:0000259" key="5">
    <source>
        <dbReference type="Pfam" id="PF22692"/>
    </source>
</evidence>
<dbReference type="SUPFAM" id="SSF117143">
    <property type="entry name" value="Flagellar hook protein flgE"/>
    <property type="match status" value="1"/>
</dbReference>
<comment type="similarity">
    <text evidence="1 2">Belongs to the flagella basal body rod proteins family.</text>
</comment>
<feature type="domain" description="Flagellar basal-body/hook protein C-terminal" evidence="4">
    <location>
        <begin position="226"/>
        <end position="271"/>
    </location>
</feature>
<dbReference type="Proteomes" id="UP001344632">
    <property type="component" value="Unassembled WGS sequence"/>
</dbReference>
<evidence type="ECO:0000259" key="3">
    <source>
        <dbReference type="Pfam" id="PF00460"/>
    </source>
</evidence>
<evidence type="ECO:0000259" key="4">
    <source>
        <dbReference type="Pfam" id="PF06429"/>
    </source>
</evidence>
<reference evidence="6 7" key="1">
    <citation type="submission" date="2023-03" db="EMBL/GenBank/DDBJ databases">
        <title>Bacillus Genome Sequencing.</title>
        <authorList>
            <person name="Dunlap C."/>
        </authorList>
    </citation>
    <scope>NUCLEOTIDE SEQUENCE [LARGE SCALE GENOMIC DNA]</scope>
    <source>
        <strain evidence="6 7">BD-525</strain>
    </source>
</reference>
<comment type="subcellular location">
    <subcellularLocation>
        <location evidence="2">Bacterial flagellum basal body</location>
    </subcellularLocation>
</comment>
<dbReference type="EMBL" id="JARLKZ010000022">
    <property type="protein sequence ID" value="MEC0243190.1"/>
    <property type="molecule type" value="Genomic_DNA"/>
</dbReference>
<sequence>MNNSMISAMVSMNSIQQKLDIIADNIANLDTVGYKQKDTSFEDTLTSVMQQPKDFKQQGRLSPLGYTTGYGVRTGDVTRDMTQGPLDQTNNPLDLAIEGNGMFAVEAGGKRAYTREGGFHFAPDPSEPGSMVLQNNQGYFVLNDKNEHIKVPDNAKVAIDSHGKVLMDEGGIITEAGTLKVLKPLREDALQQMDGNLFVVPTSLTEGQVFEAPPVTGGIPEDTSIRSGYLEKSNVDYMGQITDMMQMQRAYQLAARAISSSDTMMNLANNMRG</sequence>
<feature type="domain" description="Flagellar hook protein FlgE/F/G-like D1" evidence="5">
    <location>
        <begin position="96"/>
        <end position="166"/>
    </location>
</feature>
<evidence type="ECO:0000256" key="2">
    <source>
        <dbReference type="RuleBase" id="RU362116"/>
    </source>
</evidence>
<organism evidence="6 7">
    <name type="scientific">Paenibacillus dokdonensis</name>
    <dbReference type="NCBI Taxonomy" id="2567944"/>
    <lineage>
        <taxon>Bacteria</taxon>
        <taxon>Bacillati</taxon>
        <taxon>Bacillota</taxon>
        <taxon>Bacilli</taxon>
        <taxon>Bacillales</taxon>
        <taxon>Paenibacillaceae</taxon>
        <taxon>Paenibacillus</taxon>
    </lineage>
</organism>
<dbReference type="RefSeq" id="WP_326090942.1">
    <property type="nucleotide sequence ID" value="NZ_JARLKZ010000022.1"/>
</dbReference>
<evidence type="ECO:0000313" key="7">
    <source>
        <dbReference type="Proteomes" id="UP001344632"/>
    </source>
</evidence>
<evidence type="ECO:0000256" key="1">
    <source>
        <dbReference type="ARBA" id="ARBA00009677"/>
    </source>
</evidence>
<dbReference type="InterPro" id="IPR010930">
    <property type="entry name" value="Flg_bb/hook_C_dom"/>
</dbReference>
<dbReference type="Pfam" id="PF00460">
    <property type="entry name" value="Flg_bb_rod"/>
    <property type="match status" value="1"/>
</dbReference>
<dbReference type="PANTHER" id="PTHR30435">
    <property type="entry name" value="FLAGELLAR PROTEIN"/>
    <property type="match status" value="1"/>
</dbReference>
<dbReference type="PANTHER" id="PTHR30435:SF19">
    <property type="entry name" value="FLAGELLAR BASAL-BODY ROD PROTEIN FLGG"/>
    <property type="match status" value="1"/>
</dbReference>
<dbReference type="InterPro" id="IPR001444">
    <property type="entry name" value="Flag_bb_rod_N"/>
</dbReference>
<keyword evidence="7" id="KW-1185">Reference proteome</keyword>
<keyword evidence="2" id="KW-0975">Bacterial flagellum</keyword>
<protein>
    <submittedName>
        <fullName evidence="6">Flagellar hook-basal body protein</fullName>
    </submittedName>
</protein>
<accession>A0ABU6GWW0</accession>
<dbReference type="InterPro" id="IPR020013">
    <property type="entry name" value="Flagellar_FlgE/F/G"/>
</dbReference>
<name>A0ABU6GWW0_9BACL</name>
<keyword evidence="6" id="KW-0966">Cell projection</keyword>
<feature type="domain" description="Flagellar basal body rod protein N-terminal" evidence="3">
    <location>
        <begin position="12"/>
        <end position="35"/>
    </location>
</feature>
<dbReference type="Pfam" id="PF06429">
    <property type="entry name" value="Flg_bbr_C"/>
    <property type="match status" value="1"/>
</dbReference>
<keyword evidence="6" id="KW-0282">Flagellum</keyword>